<evidence type="ECO:0000313" key="5">
    <source>
        <dbReference type="Proteomes" id="UP000095023"/>
    </source>
</evidence>
<dbReference type="Proteomes" id="UP000095023">
    <property type="component" value="Unassembled WGS sequence"/>
</dbReference>
<feature type="domain" description="Ras-GAP" evidence="2">
    <location>
        <begin position="782"/>
        <end position="1012"/>
    </location>
</feature>
<dbReference type="EMBL" id="KV453841">
    <property type="protein sequence ID" value="ODV91693.1"/>
    <property type="molecule type" value="Genomic_DNA"/>
</dbReference>
<dbReference type="InterPro" id="IPR036872">
    <property type="entry name" value="CH_dom_sf"/>
</dbReference>
<dbReference type="InterPro" id="IPR000048">
    <property type="entry name" value="IQ_motif_EF-hand-BS"/>
</dbReference>
<dbReference type="SUPFAM" id="SSF47576">
    <property type="entry name" value="Calponin-homology domain, CH-domain"/>
    <property type="match status" value="1"/>
</dbReference>
<reference evidence="5" key="1">
    <citation type="submission" date="2016-02" db="EMBL/GenBank/DDBJ databases">
        <title>Comparative genomics of biotechnologically important yeasts.</title>
        <authorList>
            <consortium name="DOE Joint Genome Institute"/>
            <person name="Riley R."/>
            <person name="Haridas S."/>
            <person name="Wolfe K.H."/>
            <person name="Lopes M.R."/>
            <person name="Hittinger C.T."/>
            <person name="Goker M."/>
            <person name="Salamov A."/>
            <person name="Wisecaver J."/>
            <person name="Long T.M."/>
            <person name="Aerts A.L."/>
            <person name="Barry K."/>
            <person name="Choi C."/>
            <person name="Clum A."/>
            <person name="Coughlan A.Y."/>
            <person name="Deshpande S."/>
            <person name="Douglass A.P."/>
            <person name="Hanson S.J."/>
            <person name="Klenk H.-P."/>
            <person name="Labutti K."/>
            <person name="Lapidus A."/>
            <person name="Lindquist E."/>
            <person name="Lipzen A."/>
            <person name="Meier-Kolthoff J.P."/>
            <person name="Ohm R.A."/>
            <person name="Otillar R.P."/>
            <person name="Pangilinan J."/>
            <person name="Peng Y."/>
            <person name="Rokas A."/>
            <person name="Rosa C.A."/>
            <person name="Scheuner C."/>
            <person name="Sibirny A.A."/>
            <person name="Slot J.C."/>
            <person name="Stielow J.B."/>
            <person name="Sun H."/>
            <person name="Kurtzman C.P."/>
            <person name="Blackwell M."/>
            <person name="Jeffries T.W."/>
            <person name="Grigoriev I.V."/>
        </authorList>
    </citation>
    <scope>NUCLEOTIDE SEQUENCE [LARGE SCALE GENOMIC DNA]</scope>
    <source>
        <strain evidence="5">NRRL Y-17796</strain>
    </source>
</reference>
<dbReference type="PROSITE" id="PS50021">
    <property type="entry name" value="CH"/>
    <property type="match status" value="1"/>
</dbReference>
<feature type="region of interest" description="Disordered" evidence="1">
    <location>
        <begin position="327"/>
        <end position="359"/>
    </location>
</feature>
<protein>
    <recommendedName>
        <fullName evidence="6">Ras-GAP domain-containing protein</fullName>
    </recommendedName>
</protein>
<dbReference type="Gene3D" id="1.10.506.10">
    <property type="entry name" value="GTPase Activation - p120gap, domain 1"/>
    <property type="match status" value="1"/>
</dbReference>
<name>A0A1E4TIY5_9ASCO</name>
<evidence type="ECO:0000259" key="3">
    <source>
        <dbReference type="PROSITE" id="PS50021"/>
    </source>
</evidence>
<dbReference type="Gene3D" id="1.10.418.10">
    <property type="entry name" value="Calponin-like domain"/>
    <property type="match status" value="1"/>
</dbReference>
<dbReference type="InterPro" id="IPR008936">
    <property type="entry name" value="Rho_GTPase_activation_prot"/>
</dbReference>
<dbReference type="OrthoDB" id="775356at2759"/>
<dbReference type="PROSITE" id="PS50096">
    <property type="entry name" value="IQ"/>
    <property type="match status" value="5"/>
</dbReference>
<dbReference type="Pfam" id="PF00307">
    <property type="entry name" value="CH"/>
    <property type="match status" value="1"/>
</dbReference>
<organism evidence="4 5">
    <name type="scientific">Tortispora caseinolytica NRRL Y-17796</name>
    <dbReference type="NCBI Taxonomy" id="767744"/>
    <lineage>
        <taxon>Eukaryota</taxon>
        <taxon>Fungi</taxon>
        <taxon>Dikarya</taxon>
        <taxon>Ascomycota</taxon>
        <taxon>Saccharomycotina</taxon>
        <taxon>Trigonopsidomycetes</taxon>
        <taxon>Trigonopsidales</taxon>
        <taxon>Trigonopsidaceae</taxon>
        <taxon>Tortispora</taxon>
    </lineage>
</organism>
<dbReference type="PANTHER" id="PTHR14149:SF14">
    <property type="entry name" value="CALPONIN-HOMOLOGY (CH) DOMAIN-CONTAINING PROTEIN"/>
    <property type="match status" value="1"/>
</dbReference>
<evidence type="ECO:0008006" key="6">
    <source>
        <dbReference type="Google" id="ProtNLM"/>
    </source>
</evidence>
<dbReference type="GO" id="GO:0110085">
    <property type="term" value="C:mitotic actomyosin contractile ring"/>
    <property type="evidence" value="ECO:0007669"/>
    <property type="project" value="TreeGrafter"/>
</dbReference>
<dbReference type="SUPFAM" id="SSF143885">
    <property type="entry name" value="RGC domain-like"/>
    <property type="match status" value="1"/>
</dbReference>
<feature type="domain" description="Calponin-homology (CH)" evidence="3">
    <location>
        <begin position="170"/>
        <end position="276"/>
    </location>
</feature>
<dbReference type="SMART" id="SM00033">
    <property type="entry name" value="CH"/>
    <property type="match status" value="1"/>
</dbReference>
<dbReference type="SUPFAM" id="SSF48350">
    <property type="entry name" value="GTPase activation domain, GAP"/>
    <property type="match status" value="1"/>
</dbReference>
<dbReference type="GO" id="GO:1903479">
    <property type="term" value="P:mitotic actomyosin contractile ring assembly actin filament organization"/>
    <property type="evidence" value="ECO:0007669"/>
    <property type="project" value="TreeGrafter"/>
</dbReference>
<feature type="compositionally biased region" description="Polar residues" evidence="1">
    <location>
        <begin position="345"/>
        <end position="358"/>
    </location>
</feature>
<dbReference type="Pfam" id="PF00612">
    <property type="entry name" value="IQ"/>
    <property type="match status" value="1"/>
</dbReference>
<dbReference type="InterPro" id="IPR001715">
    <property type="entry name" value="CH_dom"/>
</dbReference>
<evidence type="ECO:0000259" key="2">
    <source>
        <dbReference type="PROSITE" id="PS50018"/>
    </source>
</evidence>
<keyword evidence="5" id="KW-1185">Reference proteome</keyword>
<gene>
    <name evidence="4" type="ORF">CANCADRAFT_21430</name>
</gene>
<evidence type="ECO:0000256" key="1">
    <source>
        <dbReference type="SAM" id="MobiDB-lite"/>
    </source>
</evidence>
<dbReference type="CDD" id="cd21206">
    <property type="entry name" value="CH_IQGAP"/>
    <property type="match status" value="1"/>
</dbReference>
<dbReference type="SMART" id="SM00015">
    <property type="entry name" value="IQ"/>
    <property type="match status" value="5"/>
</dbReference>
<feature type="compositionally biased region" description="Low complexity" evidence="1">
    <location>
        <begin position="71"/>
        <end position="82"/>
    </location>
</feature>
<evidence type="ECO:0000313" key="4">
    <source>
        <dbReference type="EMBL" id="ODV91693.1"/>
    </source>
</evidence>
<feature type="region of interest" description="Disordered" evidence="1">
    <location>
        <begin position="1"/>
        <end position="88"/>
    </location>
</feature>
<dbReference type="InterPro" id="IPR001936">
    <property type="entry name" value="RasGAP_dom"/>
</dbReference>
<dbReference type="Pfam" id="PF03836">
    <property type="entry name" value="RasGAP_C"/>
    <property type="match status" value="1"/>
</dbReference>
<dbReference type="SMART" id="SM00323">
    <property type="entry name" value="RasGAP"/>
    <property type="match status" value="1"/>
</dbReference>
<feature type="compositionally biased region" description="Low complexity" evidence="1">
    <location>
        <begin position="330"/>
        <end position="343"/>
    </location>
</feature>
<dbReference type="PROSITE" id="PS50018">
    <property type="entry name" value="RAS_GTPASE_ACTIV_2"/>
    <property type="match status" value="1"/>
</dbReference>
<dbReference type="GO" id="GO:0005096">
    <property type="term" value="F:GTPase activator activity"/>
    <property type="evidence" value="ECO:0007669"/>
    <property type="project" value="TreeGrafter"/>
</dbReference>
<accession>A0A1E4TIY5</accession>
<dbReference type="GO" id="GO:0005516">
    <property type="term" value="F:calmodulin binding"/>
    <property type="evidence" value="ECO:0007669"/>
    <property type="project" value="TreeGrafter"/>
</dbReference>
<dbReference type="PANTHER" id="PTHR14149">
    <property type="entry name" value="RAS GTPASE-ACTIVATING PROTEIN WITH IQ MOTIF"/>
    <property type="match status" value="1"/>
</dbReference>
<feature type="compositionally biased region" description="Pro residues" evidence="1">
    <location>
        <begin position="29"/>
        <end position="70"/>
    </location>
</feature>
<sequence length="1434" mass="163146">MLSSTPSAPSIPVRPNRTSNAPTVLSHAPPIPSNTPPIPSNAPPIPSNAPPAPSSAPPIPSHAPPIPSPAPSVSSTAPSVPSKSNAIGGTDIETLRKSSNVILRSLGQNINSVEDLSIPGVSPGVEDLTGLHGRIRLQKHDQDKGPEATKWSRGNWMDSSRKTIQGYEYLCHIGEAKEWLESCLGEPVPDVTHLEQALRDGVILAKLTKVFAPHLVKKIFVSPKLQYRHTDNINYFFQFLDQVDMPDLFTFVLTDLYDKKNVPKVIYCLHALSYILYSKGMAPPMGDLVGKLEFSESEIDDAQKGLDKAGITLPNFSAVNSHFDPSGPASHFSSESSTISHSPSKYRSSTSLPTSNSVEDLRSELRDNLIRSSFRNQYQALVEFQARSRGHLTRKNISQLKAFDREKIKNIIALQSFCRGYCQRKLTDSLRIKLLLEEPSIMSLQRLARGYLIKKRLRDVQGILKSSEKSLIYLQSVSRAKSFREKLVADRKLLQAAEPGIIELQALCRARLFKNRHSNIQSDVSVTGSDMSTFQSICRGYLSRRRLNYTRIGLDLAEPRIIAFQAYIKAEIVRYHLSVLLDTLDDKCQNLSDFQALCRGHLNRSRIQQRSDYYNNNLSKVIKLQSLVRTWLQNNSYRSFIHEKSPSLPVVKKFIHLLEDNNLDFAEEIQIESSRKLLTDEMRNNESLEQYIDKLDVKIALLVKNKISLDEVLSHRNKGFEPASSDPVDDKTGISALDKSGRQRLDLYQGLFFILQTQPEYFAKLFQHFQEIGIPERETKLLEQLVLEMFGHLQKSREVFHFLRLISRSAEISVARSSSVEDMLAHSSLWQGLLLALNLCTNERSYLRSVVAPTIEAISKQHTMDLESNPLIIYRTLINQEELSTGHRSSRNPNIPVEEAINDEETRRVFICNLQDIRQYAASLFQSIEDSLMKVPYSIRYIVKTITDLFAEANPGISQDSLLSIAGTLYYHLFLHNALYLPEQFEILEESIGPLQRKNISEVSKVLSQIFYGRPFGADNVYLQPLNEFVVKTAERSRMVIGSLIQNLTPIEEHFEISVSDDLISNQRPVLFIKAQSVIHIHAIMFANSGILFDGTSRDSLSNVITKLGPAPRNVEEIFNNAHSSTEFKLKLNPSYSRLVERDPEVEALYLETKRCLLYIIKVQEAEDMMHLLVQPVSAEDEELFSQLKKKTAMAPDTYYNGDTSFDFSNLTYRELKMACLEKILELERRQRISRQDGYQDLLNALAVDIRTKNNRRSERKKELETVNKTLMHLKRKEQYLKTQLKSYNDYIEQAMATLQTKNAKRKPVVPFSKQYFHMRDLEKHDKMPKFGSYKYSAAKLFTKGVLAELDSGFGDRQYDKVNFVFSSDRIGTFTIEANYGSIPMPGALTEVTLDQLLSQQYDNQRHFELFDGRAKFNTNLFLHLVFKKFYNDA</sequence>
<dbReference type="Pfam" id="PF00616">
    <property type="entry name" value="RasGAP"/>
    <property type="match status" value="1"/>
</dbReference>
<dbReference type="InterPro" id="IPR000593">
    <property type="entry name" value="RasGAP_C"/>
</dbReference>
<dbReference type="GO" id="GO:0051015">
    <property type="term" value="F:actin filament binding"/>
    <property type="evidence" value="ECO:0007669"/>
    <property type="project" value="TreeGrafter"/>
</dbReference>
<proteinExistence type="predicted"/>